<dbReference type="Pfam" id="PF12756">
    <property type="entry name" value="zf-C2H2_2"/>
    <property type="match status" value="1"/>
</dbReference>
<evidence type="ECO:0000259" key="2">
    <source>
        <dbReference type="Pfam" id="PF12756"/>
    </source>
</evidence>
<organism evidence="3">
    <name type="scientific">Hypoxylon fragiforme</name>
    <dbReference type="NCBI Taxonomy" id="63214"/>
    <lineage>
        <taxon>Eukaryota</taxon>
        <taxon>Fungi</taxon>
        <taxon>Dikarya</taxon>
        <taxon>Ascomycota</taxon>
        <taxon>Pezizomycotina</taxon>
        <taxon>Sordariomycetes</taxon>
        <taxon>Xylariomycetidae</taxon>
        <taxon>Xylariales</taxon>
        <taxon>Hypoxylaceae</taxon>
        <taxon>Hypoxylon</taxon>
    </lineage>
</organism>
<sequence length="332" mass="36675">MLVTTTATTTATTTTTTTPITTLSSSPDTNSDPTSSKGSIDSSNTAMLPFTPGQCLFCPSSSPNFTDSVTHMQKSHGLFVPNQQHLVVDLETLFEYLHLVIFGCQECIYCGTERATVQAVQQHMTGKGHCKFDISEEDSELADFYDFSEPEDDARSDIEGVCDGNNREGTTNSTQKPLLADHDSIRLPSGKIISRQSSAAQTGPSTTQLRRRARAPALQLEYSHQSSPDGDEESSSKEEDLDSNTHDTCSLTKREKREQAMVTYQLSNMSASDRSSLVHLPASQRCAILAMQHRHAAKVQKEESRRHGRIDRKGNKNLYAYWHTETPVYQCG</sequence>
<feature type="compositionally biased region" description="Polar residues" evidence="1">
    <location>
        <begin position="167"/>
        <end position="176"/>
    </location>
</feature>
<dbReference type="PANTHER" id="PTHR13182:SF8">
    <property type="entry name" value="CYTOPLASMIC 60S SUBUNIT BIOGENESIS FACTOR ZNF622"/>
    <property type="match status" value="1"/>
</dbReference>
<reference evidence="3" key="1">
    <citation type="journal article" date="2019" name="Org. Lett.">
        <title>Investigating the function of cryptic cytochalasan cytochrome P450 monooxygenases using combinatorial biosynthesis.</title>
        <authorList>
            <person name="Wang C."/>
            <person name="Becker K."/>
            <person name="Pfutze S."/>
            <person name="Kuhnert E."/>
            <person name="Stadler M."/>
            <person name="Cox R.J."/>
            <person name="Skellam E."/>
        </authorList>
    </citation>
    <scope>NUCLEOTIDE SEQUENCE</scope>
</reference>
<dbReference type="GO" id="GO:0030687">
    <property type="term" value="C:preribosome, large subunit precursor"/>
    <property type="evidence" value="ECO:0007669"/>
    <property type="project" value="TreeGrafter"/>
</dbReference>
<dbReference type="EMBL" id="MN477016">
    <property type="protein sequence ID" value="QFX78097.1"/>
    <property type="molecule type" value="Genomic_DNA"/>
</dbReference>
<dbReference type="GO" id="GO:0042273">
    <property type="term" value="P:ribosomal large subunit biogenesis"/>
    <property type="evidence" value="ECO:0007669"/>
    <property type="project" value="TreeGrafter"/>
</dbReference>
<dbReference type="InterPro" id="IPR040025">
    <property type="entry name" value="Znf622/Rei1/Reh1"/>
</dbReference>
<evidence type="ECO:0000313" key="3">
    <source>
        <dbReference type="EMBL" id="QFX78097.1"/>
    </source>
</evidence>
<name>A0A5P9W9Z9_9PEZI</name>
<feature type="region of interest" description="Disordered" evidence="1">
    <location>
        <begin position="1"/>
        <end position="43"/>
    </location>
</feature>
<feature type="region of interest" description="Disordered" evidence="1">
    <location>
        <begin position="149"/>
        <end position="256"/>
    </location>
</feature>
<evidence type="ECO:0000256" key="1">
    <source>
        <dbReference type="SAM" id="MobiDB-lite"/>
    </source>
</evidence>
<protein>
    <recommendedName>
        <fullName evidence="2">ZN622/Rei1/Reh1 zinc finger C2H2-type domain-containing protein</fullName>
    </recommendedName>
</protein>
<feature type="compositionally biased region" description="Polar residues" evidence="1">
    <location>
        <begin position="194"/>
        <end position="207"/>
    </location>
</feature>
<dbReference type="AlphaFoldDB" id="A0A5P9W9Z9"/>
<accession>A0A5P9W9Z9</accession>
<dbReference type="PANTHER" id="PTHR13182">
    <property type="entry name" value="ZINC FINGER PROTEIN 622"/>
    <property type="match status" value="1"/>
</dbReference>
<feature type="domain" description="ZN622/Rei1/Reh1 zinc finger C2H2-type" evidence="2">
    <location>
        <begin position="54"/>
        <end position="149"/>
    </location>
</feature>
<feature type="compositionally biased region" description="Low complexity" evidence="1">
    <location>
        <begin position="1"/>
        <end position="36"/>
    </location>
</feature>
<proteinExistence type="predicted"/>
<dbReference type="InterPro" id="IPR041661">
    <property type="entry name" value="ZN622/Rei1/Reh1_Znf-C2H2"/>
</dbReference>